<organism evidence="3 4">
    <name type="scientific">Peptoniphilus olsenii</name>
    <dbReference type="NCBI Taxonomy" id="411570"/>
    <lineage>
        <taxon>Bacteria</taxon>
        <taxon>Bacillati</taxon>
        <taxon>Bacillota</taxon>
        <taxon>Tissierellia</taxon>
        <taxon>Tissierellales</taxon>
        <taxon>Peptoniphilaceae</taxon>
        <taxon>Peptoniphilus</taxon>
    </lineage>
</organism>
<evidence type="ECO:0000313" key="4">
    <source>
        <dbReference type="Proteomes" id="UP001549162"/>
    </source>
</evidence>
<proteinExistence type="predicted"/>
<dbReference type="PANTHER" id="PTHR41773">
    <property type="entry name" value="GTP PYROPHOSPHATASE-RELATED"/>
    <property type="match status" value="1"/>
</dbReference>
<dbReference type="SMART" id="SM00954">
    <property type="entry name" value="RelA_SpoT"/>
    <property type="match status" value="1"/>
</dbReference>
<dbReference type="Gene3D" id="3.30.460.10">
    <property type="entry name" value="Beta Polymerase, domain 2"/>
    <property type="match status" value="1"/>
</dbReference>
<dbReference type="CDD" id="cd05399">
    <property type="entry name" value="NT_Rel-Spo_like"/>
    <property type="match status" value="1"/>
</dbReference>
<evidence type="ECO:0000313" key="3">
    <source>
        <dbReference type="EMBL" id="MET3617520.1"/>
    </source>
</evidence>
<protein>
    <submittedName>
        <fullName evidence="3">PpGpp synthetase/RelA/SpoT-type nucleotidyltransferase</fullName>
    </submittedName>
</protein>
<dbReference type="Proteomes" id="UP001549162">
    <property type="component" value="Unassembled WGS sequence"/>
</dbReference>
<dbReference type="InterPro" id="IPR007685">
    <property type="entry name" value="RelA_SpoT"/>
</dbReference>
<evidence type="ECO:0000256" key="1">
    <source>
        <dbReference type="ARBA" id="ARBA00004976"/>
    </source>
</evidence>
<dbReference type="RefSeq" id="WP_354368051.1">
    <property type="nucleotide sequence ID" value="NZ_JBEPMA010000005.1"/>
</dbReference>
<name>A0ABV2J9Q3_9FIRM</name>
<dbReference type="SUPFAM" id="SSF81301">
    <property type="entry name" value="Nucleotidyltransferase"/>
    <property type="match status" value="1"/>
</dbReference>
<dbReference type="Pfam" id="PF04607">
    <property type="entry name" value="RelA_SpoT"/>
    <property type="match status" value="1"/>
</dbReference>
<feature type="domain" description="RelA/SpoT" evidence="2">
    <location>
        <begin position="49"/>
        <end position="185"/>
    </location>
</feature>
<dbReference type="InterPro" id="IPR043519">
    <property type="entry name" value="NT_sf"/>
</dbReference>
<keyword evidence="4" id="KW-1185">Reference proteome</keyword>
<dbReference type="PANTHER" id="PTHR41773:SF1">
    <property type="entry name" value="RELA_SPOT DOMAIN-CONTAINING PROTEIN"/>
    <property type="match status" value="1"/>
</dbReference>
<dbReference type="EMBL" id="JBEPMA010000005">
    <property type="protein sequence ID" value="MET3617520.1"/>
    <property type="molecule type" value="Genomic_DNA"/>
</dbReference>
<sequence>MKLELFSYIDDVMALYDYHRLELVEINKELKRYFAQKLDKDDKLININTRIKSQNSLREKIIRRNYYVKYPNPVEGFEQIPDLIGLRIECRFIKDEEQIYKKIIEDFRIYCGDGMYASKKNKKIRLNLDDPQPQSLNNGFKIFKLDGEFFTGERTYLFELQIKSLVNVFWGEIDHKILYKNYNYMVTADFFKDIMSSIIDNLTMVDRQLMILYNHVKNLDASVNISAENQLKTLLSKILHDVFTQKIYEELGLFMNLKTITDVVVNFLFMKLAKNKDLTYGENFISLINRINQASDCEMNLEEPISFMKEPKYYDSFSKGIGEILLKNLNRDLEWNLFFKIIGLINGTTYSENFTEFVIFVRYEYTLSLLELFENLNISQEEKDNIENKLLTLVVQSFENNPSLSNLMDKSLNKFNSLVCQSRKTDIKEKDEIINLFLKNYNFN</sequence>
<reference evidence="3 4" key="1">
    <citation type="submission" date="2024-06" db="EMBL/GenBank/DDBJ databases">
        <title>Genomic Encyclopedia of Type Strains, Phase IV (KMG-IV): sequencing the most valuable type-strain genomes for metagenomic binning, comparative biology and taxonomic classification.</title>
        <authorList>
            <person name="Goeker M."/>
        </authorList>
    </citation>
    <scope>NUCLEOTIDE SEQUENCE [LARGE SCALE GENOMIC DNA]</scope>
    <source>
        <strain evidence="3 4">DSM 21460</strain>
    </source>
</reference>
<gene>
    <name evidence="3" type="ORF">ABID14_001151</name>
</gene>
<evidence type="ECO:0000259" key="2">
    <source>
        <dbReference type="SMART" id="SM00954"/>
    </source>
</evidence>
<accession>A0ABV2J9Q3</accession>
<comment type="caution">
    <text evidence="3">The sequence shown here is derived from an EMBL/GenBank/DDBJ whole genome shotgun (WGS) entry which is preliminary data.</text>
</comment>
<comment type="pathway">
    <text evidence="1">Purine metabolism; ppGpp biosynthesis; ppGpp from GTP: step 1/2.</text>
</comment>